<dbReference type="InterPro" id="IPR012934">
    <property type="entry name" value="Znf_AD"/>
</dbReference>
<feature type="domain" description="C2H2-type" evidence="11">
    <location>
        <begin position="496"/>
        <end position="523"/>
    </location>
</feature>
<dbReference type="OrthoDB" id="427030at2759"/>
<dbReference type="PANTHER" id="PTHR24394:SF48">
    <property type="entry name" value="ZINC FINGER PROTEIN 771"/>
    <property type="match status" value="1"/>
</dbReference>
<evidence type="ECO:0000256" key="3">
    <source>
        <dbReference type="ARBA" id="ARBA00022737"/>
    </source>
</evidence>
<evidence type="ECO:0000259" key="12">
    <source>
        <dbReference type="PROSITE" id="PS51915"/>
    </source>
</evidence>
<feature type="domain" description="C2H2-type" evidence="11">
    <location>
        <begin position="333"/>
        <end position="356"/>
    </location>
</feature>
<dbReference type="InterPro" id="IPR036236">
    <property type="entry name" value="Znf_C2H2_sf"/>
</dbReference>
<keyword evidence="3" id="KW-0677">Repeat</keyword>
<feature type="domain" description="C2H2-type" evidence="11">
    <location>
        <begin position="468"/>
        <end position="495"/>
    </location>
</feature>
<feature type="domain" description="C2H2-type" evidence="11">
    <location>
        <begin position="552"/>
        <end position="575"/>
    </location>
</feature>
<dbReference type="InterPro" id="IPR013087">
    <property type="entry name" value="Znf_C2H2_type"/>
</dbReference>
<dbReference type="FunFam" id="3.30.160.60:FF:000202">
    <property type="entry name" value="Zinc finger protein 574"/>
    <property type="match status" value="1"/>
</dbReference>
<dbReference type="PROSITE" id="PS51915">
    <property type="entry name" value="ZAD"/>
    <property type="match status" value="1"/>
</dbReference>
<keyword evidence="2 10" id="KW-0479">Metal-binding</keyword>
<keyword evidence="5 10" id="KW-0862">Zinc</keyword>
<dbReference type="PROSITE" id="PS00028">
    <property type="entry name" value="ZINC_FINGER_C2H2_1"/>
    <property type="match status" value="10"/>
</dbReference>
<evidence type="ECO:0000256" key="9">
    <source>
        <dbReference type="PROSITE-ProRule" id="PRU00042"/>
    </source>
</evidence>
<accession>A0A9J7ELU5</accession>
<dbReference type="GeneID" id="111361671"/>
<keyword evidence="13" id="KW-1185">Reference proteome</keyword>
<dbReference type="PROSITE" id="PS50157">
    <property type="entry name" value="ZINC_FINGER_C2H2_2"/>
    <property type="match status" value="8"/>
</dbReference>
<feature type="domain" description="ZAD" evidence="12">
    <location>
        <begin position="5"/>
        <end position="75"/>
    </location>
</feature>
<dbReference type="Pfam" id="PF00096">
    <property type="entry name" value="zf-C2H2"/>
    <property type="match status" value="3"/>
</dbReference>
<feature type="binding site" evidence="10">
    <location>
        <position position="51"/>
    </location>
    <ligand>
        <name>Zn(2+)</name>
        <dbReference type="ChEBI" id="CHEBI:29105"/>
    </ligand>
</feature>
<dbReference type="SMART" id="SM00355">
    <property type="entry name" value="ZnF_C2H2"/>
    <property type="match status" value="12"/>
</dbReference>
<feature type="binding site" evidence="10">
    <location>
        <position position="7"/>
    </location>
    <ligand>
        <name>Zn(2+)</name>
        <dbReference type="ChEBI" id="CHEBI:29105"/>
    </ligand>
</feature>
<keyword evidence="6" id="KW-0805">Transcription regulation</keyword>
<dbReference type="AlphaFoldDB" id="A0A9J7ELU5"/>
<evidence type="ECO:0000256" key="5">
    <source>
        <dbReference type="ARBA" id="ARBA00022833"/>
    </source>
</evidence>
<evidence type="ECO:0000256" key="2">
    <source>
        <dbReference type="ARBA" id="ARBA00022723"/>
    </source>
</evidence>
<dbReference type="FunFam" id="3.30.160.60:FF:002343">
    <property type="entry name" value="Zinc finger protein 33A"/>
    <property type="match status" value="1"/>
</dbReference>
<keyword evidence="7" id="KW-0804">Transcription</keyword>
<dbReference type="GO" id="GO:0005634">
    <property type="term" value="C:nucleus"/>
    <property type="evidence" value="ECO:0007669"/>
    <property type="project" value="UniProtKB-SubCell"/>
</dbReference>
<keyword evidence="4 9" id="KW-0863">Zinc-finger</keyword>
<gene>
    <name evidence="14" type="primary">LOC111361671</name>
</gene>
<name>A0A9J7ELU5_SPOLT</name>
<dbReference type="SUPFAM" id="SSF57667">
    <property type="entry name" value="beta-beta-alpha zinc fingers"/>
    <property type="match status" value="6"/>
</dbReference>
<dbReference type="FunFam" id="3.30.160.60:FF:000110">
    <property type="entry name" value="Zinc finger protein-like"/>
    <property type="match status" value="1"/>
</dbReference>
<dbReference type="GO" id="GO:0032502">
    <property type="term" value="P:developmental process"/>
    <property type="evidence" value="ECO:0007669"/>
    <property type="project" value="UniProtKB-ARBA"/>
</dbReference>
<evidence type="ECO:0000256" key="8">
    <source>
        <dbReference type="ARBA" id="ARBA00023242"/>
    </source>
</evidence>
<dbReference type="GO" id="GO:0008270">
    <property type="term" value="F:zinc ion binding"/>
    <property type="evidence" value="ECO:0007669"/>
    <property type="project" value="UniProtKB-UniRule"/>
</dbReference>
<dbReference type="SUPFAM" id="SSF57716">
    <property type="entry name" value="Glucocorticoid receptor-like (DNA-binding domain)"/>
    <property type="match status" value="1"/>
</dbReference>
<dbReference type="Proteomes" id="UP000301870">
    <property type="component" value="Chromosome 3"/>
</dbReference>
<sequence length="604" mass="69700">MEDLLACRVCLATNVKLNDIYKYKLNNVYENLSGIEVSPADNYPQYLCIYCTSLLLKCASFRDKCIKAQELMKLAEQGCELLTVTTLESLAVLHRTNLPYAISNLKTAELLVMSPENNKNLTDIHIKIEPELSFKEEQDYSDEEPLANKVRKKISVENLCVKDFEADADDDRSDFCLQVDVDATDCKNDVSEIDIELKCLSKEEQYNELLARKTSQNYINSFYKCELCFKGFLQDETYKKHMIRHDPSSGNETCDICKTRWPNTRALKSHVTTAHERKYICKLCNLEIKSSHRAKEHLKWHGGHKFVCKICGLTFTKSTSHLTHLRLHHPSKNCCEICGESFLSEVGLKMHYKKSHREVELIVTRPKITCCVCDAHFKTDEAMARHVAHTTDGVCDAKYSSCYHCGENYPTQIALKEHIKSHDNGVKCEECDRQFAHSRSFSIHYQRVHLGIKLQPYKPRERRPHVDWVCEICGKTCISNASLVCHQRVHTGEKPYQCRECPKRFSIFQRLKIHQRTHTGERPFKCTVCPKAFKHKAALNRHDRVHSGAKPYQCIHCGKTFSQSNSRKLHIRTVHLKLPTPYRSSRYRNEDTDVSDNNTLKLSG</sequence>
<evidence type="ECO:0000256" key="6">
    <source>
        <dbReference type="ARBA" id="ARBA00023015"/>
    </source>
</evidence>
<dbReference type="GO" id="GO:0000981">
    <property type="term" value="F:DNA-binding transcription factor activity, RNA polymerase II-specific"/>
    <property type="evidence" value="ECO:0007669"/>
    <property type="project" value="TreeGrafter"/>
</dbReference>
<evidence type="ECO:0000313" key="13">
    <source>
        <dbReference type="Proteomes" id="UP000301870"/>
    </source>
</evidence>
<feature type="domain" description="C2H2-type" evidence="11">
    <location>
        <begin position="223"/>
        <end position="250"/>
    </location>
</feature>
<comment type="subcellular location">
    <subcellularLocation>
        <location evidence="1">Nucleus</location>
    </subcellularLocation>
</comment>
<evidence type="ECO:0000256" key="10">
    <source>
        <dbReference type="PROSITE-ProRule" id="PRU01263"/>
    </source>
</evidence>
<dbReference type="RefSeq" id="XP_022833836.1">
    <property type="nucleotide sequence ID" value="XM_022978068.1"/>
</dbReference>
<feature type="domain" description="C2H2-type" evidence="11">
    <location>
        <begin position="306"/>
        <end position="333"/>
    </location>
</feature>
<dbReference type="KEGG" id="sliu:111361671"/>
<evidence type="ECO:0000259" key="11">
    <source>
        <dbReference type="PROSITE" id="PS50157"/>
    </source>
</evidence>
<evidence type="ECO:0000256" key="4">
    <source>
        <dbReference type="ARBA" id="ARBA00022771"/>
    </source>
</evidence>
<dbReference type="PANTHER" id="PTHR24394">
    <property type="entry name" value="ZINC FINGER PROTEIN"/>
    <property type="match status" value="1"/>
</dbReference>
<dbReference type="Gene3D" id="3.40.1800.20">
    <property type="match status" value="1"/>
</dbReference>
<keyword evidence="8" id="KW-0539">Nucleus</keyword>
<dbReference type="Pfam" id="PF07776">
    <property type="entry name" value="zf-AD"/>
    <property type="match status" value="1"/>
</dbReference>
<evidence type="ECO:0000256" key="1">
    <source>
        <dbReference type="ARBA" id="ARBA00004123"/>
    </source>
</evidence>
<feature type="domain" description="C2H2-type" evidence="11">
    <location>
        <begin position="426"/>
        <end position="454"/>
    </location>
</feature>
<protein>
    <submittedName>
        <fullName evidence="14">Zinc finger protein 2-like isoform X1</fullName>
    </submittedName>
</protein>
<feature type="binding site" evidence="10">
    <location>
        <position position="10"/>
    </location>
    <ligand>
        <name>Zn(2+)</name>
        <dbReference type="ChEBI" id="CHEBI:29105"/>
    </ligand>
</feature>
<organism evidence="13 14">
    <name type="scientific">Spodoptera litura</name>
    <name type="common">Asian cotton leafworm</name>
    <dbReference type="NCBI Taxonomy" id="69820"/>
    <lineage>
        <taxon>Eukaryota</taxon>
        <taxon>Metazoa</taxon>
        <taxon>Ecdysozoa</taxon>
        <taxon>Arthropoda</taxon>
        <taxon>Hexapoda</taxon>
        <taxon>Insecta</taxon>
        <taxon>Pterygota</taxon>
        <taxon>Neoptera</taxon>
        <taxon>Endopterygota</taxon>
        <taxon>Lepidoptera</taxon>
        <taxon>Glossata</taxon>
        <taxon>Ditrysia</taxon>
        <taxon>Noctuoidea</taxon>
        <taxon>Noctuidae</taxon>
        <taxon>Amphipyrinae</taxon>
        <taxon>Spodoptera</taxon>
    </lineage>
</organism>
<evidence type="ECO:0000313" key="14">
    <source>
        <dbReference type="RefSeq" id="XP_022833836.1"/>
    </source>
</evidence>
<reference evidence="14" key="1">
    <citation type="submission" date="2025-08" db="UniProtKB">
        <authorList>
            <consortium name="RefSeq"/>
        </authorList>
    </citation>
    <scope>IDENTIFICATION</scope>
    <source>
        <strain evidence="14">Ishihara</strain>
        <tissue evidence="14">Whole body</tissue>
    </source>
</reference>
<feature type="domain" description="C2H2-type" evidence="11">
    <location>
        <begin position="524"/>
        <end position="551"/>
    </location>
</feature>
<dbReference type="SMART" id="SM00868">
    <property type="entry name" value="zf-AD"/>
    <property type="match status" value="1"/>
</dbReference>
<dbReference type="Gene3D" id="3.30.160.60">
    <property type="entry name" value="Classic Zinc Finger"/>
    <property type="match status" value="8"/>
</dbReference>
<dbReference type="Pfam" id="PF12874">
    <property type="entry name" value="zf-met"/>
    <property type="match status" value="2"/>
</dbReference>
<proteinExistence type="predicted"/>
<feature type="binding site" evidence="10">
    <location>
        <position position="48"/>
    </location>
    <ligand>
        <name>Zn(2+)</name>
        <dbReference type="ChEBI" id="CHEBI:29105"/>
    </ligand>
</feature>
<evidence type="ECO:0000256" key="7">
    <source>
        <dbReference type="ARBA" id="ARBA00023163"/>
    </source>
</evidence>